<dbReference type="PROSITE" id="PS50119">
    <property type="entry name" value="ZF_BBOX"/>
    <property type="match status" value="1"/>
</dbReference>
<dbReference type="GO" id="GO:0008270">
    <property type="term" value="F:zinc ion binding"/>
    <property type="evidence" value="ECO:0007669"/>
    <property type="project" value="InterPro"/>
</dbReference>
<sequence length="94" mass="10456">MRRPIFGLRNSLKCEICEEREARNTCSICGRSVCDLHFKEGICSICEMSMCELCKKNLSIGYCESCGSLICEECVAYSNGSRRICKKCAGLPPS</sequence>
<dbReference type="InterPro" id="IPR000315">
    <property type="entry name" value="Znf_B-box"/>
</dbReference>
<evidence type="ECO:0000313" key="3">
    <source>
        <dbReference type="Proteomes" id="UP000298568"/>
    </source>
</evidence>
<dbReference type="EMBL" id="CP031156">
    <property type="protein sequence ID" value="QCO31329.1"/>
    <property type="molecule type" value="Genomic_DNA"/>
</dbReference>
<dbReference type="AlphaFoldDB" id="A0A4D8S6S9"/>
<evidence type="ECO:0000259" key="1">
    <source>
        <dbReference type="PROSITE" id="PS50119"/>
    </source>
</evidence>
<accession>A0A4D8S6S9</accession>
<dbReference type="Proteomes" id="UP000298568">
    <property type="component" value="Chromosome"/>
</dbReference>
<dbReference type="KEGG" id="mpru:DFR88_09775"/>
<feature type="domain" description="B box-type" evidence="1">
    <location>
        <begin position="46"/>
        <end position="74"/>
    </location>
</feature>
<reference evidence="2 3" key="1">
    <citation type="submission" date="2018-07" db="EMBL/GenBank/DDBJ databases">
        <title>Complete Genome Sequences of Extremely Thermoacidophilic, Metal-Mobilizing Type-Strain Members of the Archaeal Family Sulfolobaceae: Acidianus brierleyi DSM-1651T, Acidianus sulfidivorans DSM-18786T, Metallosphaera hakonensis DSM-7519T, and Metallosphaera prunae DSM-10039T.</title>
        <authorList>
            <person name="Counts J.A."/>
            <person name="Kelly R.M."/>
        </authorList>
    </citation>
    <scope>NUCLEOTIDE SEQUENCE [LARGE SCALE GENOMIC DNA]</scope>
    <source>
        <strain evidence="2 3">Ron 12/II</strain>
    </source>
</reference>
<proteinExistence type="predicted"/>
<evidence type="ECO:0000313" key="2">
    <source>
        <dbReference type="EMBL" id="QCO31329.1"/>
    </source>
</evidence>
<keyword evidence="3" id="KW-1185">Reference proteome</keyword>
<organism evidence="2 3">
    <name type="scientific">Metallosphaera prunae</name>
    <dbReference type="NCBI Taxonomy" id="47304"/>
    <lineage>
        <taxon>Archaea</taxon>
        <taxon>Thermoproteota</taxon>
        <taxon>Thermoprotei</taxon>
        <taxon>Sulfolobales</taxon>
        <taxon>Sulfolobaceae</taxon>
        <taxon>Metallosphaera</taxon>
    </lineage>
</organism>
<gene>
    <name evidence="2" type="ORF">DFR88_09775</name>
</gene>
<name>A0A4D8S6S9_METPR</name>
<protein>
    <recommendedName>
        <fullName evidence="1">B box-type domain-containing protein</fullName>
    </recommendedName>
</protein>